<evidence type="ECO:0000256" key="2">
    <source>
        <dbReference type="ARBA" id="ARBA00022448"/>
    </source>
</evidence>
<evidence type="ECO:0000256" key="5">
    <source>
        <dbReference type="ARBA" id="ARBA00022989"/>
    </source>
</evidence>
<name>H6LEC7_ACEWD</name>
<dbReference type="Pfam" id="PF00528">
    <property type="entry name" value="BPD_transp_1"/>
    <property type="match status" value="1"/>
</dbReference>
<dbReference type="Proteomes" id="UP000007177">
    <property type="component" value="Chromosome"/>
</dbReference>
<keyword evidence="4 7" id="KW-0812">Transmembrane</keyword>
<protein>
    <submittedName>
        <fullName evidence="9">Oligopeptide ABC transport system permease OppC2</fullName>
    </submittedName>
</protein>
<feature type="transmembrane region" description="Helical" evidence="7">
    <location>
        <begin position="46"/>
        <end position="79"/>
    </location>
</feature>
<dbReference type="SUPFAM" id="SSF161098">
    <property type="entry name" value="MetI-like"/>
    <property type="match status" value="1"/>
</dbReference>
<dbReference type="PANTHER" id="PTHR43386">
    <property type="entry name" value="OLIGOPEPTIDE TRANSPORT SYSTEM PERMEASE PROTEIN APPC"/>
    <property type="match status" value="1"/>
</dbReference>
<dbReference type="HOGENOM" id="CLU_028518_5_3_9"/>
<gene>
    <name evidence="9" type="primary">oppC2</name>
    <name evidence="9" type="ordered locus">Awo_c00270</name>
</gene>
<comment type="subcellular location">
    <subcellularLocation>
        <location evidence="1 7">Cell membrane</location>
        <topology evidence="1 7">Multi-pass membrane protein</topology>
    </subcellularLocation>
</comment>
<evidence type="ECO:0000256" key="7">
    <source>
        <dbReference type="RuleBase" id="RU363032"/>
    </source>
</evidence>
<evidence type="ECO:0000256" key="1">
    <source>
        <dbReference type="ARBA" id="ARBA00004651"/>
    </source>
</evidence>
<accession>H6LEC7</accession>
<organism evidence="9 10">
    <name type="scientific">Acetobacterium woodii (strain ATCC 29683 / DSM 1030 / JCM 2381 / KCTC 1655 / WB1)</name>
    <dbReference type="NCBI Taxonomy" id="931626"/>
    <lineage>
        <taxon>Bacteria</taxon>
        <taxon>Bacillati</taxon>
        <taxon>Bacillota</taxon>
        <taxon>Clostridia</taxon>
        <taxon>Eubacteriales</taxon>
        <taxon>Eubacteriaceae</taxon>
        <taxon>Acetobacterium</taxon>
    </lineage>
</organism>
<feature type="transmembrane region" description="Helical" evidence="7">
    <location>
        <begin position="99"/>
        <end position="123"/>
    </location>
</feature>
<keyword evidence="3" id="KW-1003">Cell membrane</keyword>
<evidence type="ECO:0000313" key="10">
    <source>
        <dbReference type="Proteomes" id="UP000007177"/>
    </source>
</evidence>
<sequence>MFIALLAPVLAPNDPNKSDLMVALQGASSQYPLGTDPLGRCILSRLLYGATVSIFSSLAITAFVFIIGTLIGVTAGYWGGKIDGVLNKFITVMQAFPKLILAIAIVGVLGVGIGNMIFALCIVQWAEYARLSRSLARSVKQRTFIKSAKICGESDWQIMRRHVIPNVIPPLIVNASLGISTMIMEVAALSYLGVGVKSPMAEWGAMLNSGKDYLQTNPNLVVIPGLAILVVSVLFNLFGDKLRDALDINESKI</sequence>
<feature type="transmembrane region" description="Helical" evidence="7">
    <location>
        <begin position="167"/>
        <end position="192"/>
    </location>
</feature>
<dbReference type="eggNOG" id="COG1173">
    <property type="taxonomic scope" value="Bacteria"/>
</dbReference>
<evidence type="ECO:0000256" key="3">
    <source>
        <dbReference type="ARBA" id="ARBA00022475"/>
    </source>
</evidence>
<dbReference type="STRING" id="931626.Awo_c00270"/>
<feature type="domain" description="ABC transmembrane type-1" evidence="8">
    <location>
        <begin position="54"/>
        <end position="239"/>
    </location>
</feature>
<proteinExistence type="inferred from homology"/>
<evidence type="ECO:0000313" key="9">
    <source>
        <dbReference type="EMBL" id="AFA46841.1"/>
    </source>
</evidence>
<dbReference type="CDD" id="cd06261">
    <property type="entry name" value="TM_PBP2"/>
    <property type="match status" value="1"/>
</dbReference>
<dbReference type="GO" id="GO:0005886">
    <property type="term" value="C:plasma membrane"/>
    <property type="evidence" value="ECO:0007669"/>
    <property type="project" value="UniProtKB-SubCell"/>
</dbReference>
<reference evidence="10" key="1">
    <citation type="submission" date="2011-07" db="EMBL/GenBank/DDBJ databases">
        <title>Complete genome sequence of Acetobacterium woodii.</title>
        <authorList>
            <person name="Poehlein A."/>
            <person name="Schmidt S."/>
            <person name="Kaster A.-K."/>
            <person name="Goenrich M."/>
            <person name="Vollmers J."/>
            <person name="Thuermer A."/>
            <person name="Gottschalk G."/>
            <person name="Thauer R.K."/>
            <person name="Daniel R."/>
            <person name="Mueller V."/>
        </authorList>
    </citation>
    <scope>NUCLEOTIDE SEQUENCE [LARGE SCALE GENOMIC DNA]</scope>
    <source>
        <strain evidence="10">ATCC 29683 / DSM 1030 / JCM 2381 / KCTC 1655 / WB1</strain>
    </source>
</reference>
<evidence type="ECO:0000256" key="4">
    <source>
        <dbReference type="ARBA" id="ARBA00022692"/>
    </source>
</evidence>
<dbReference type="InterPro" id="IPR000515">
    <property type="entry name" value="MetI-like"/>
</dbReference>
<dbReference type="PANTHER" id="PTHR43386:SF1">
    <property type="entry name" value="D,D-DIPEPTIDE TRANSPORT SYSTEM PERMEASE PROTEIN DDPC-RELATED"/>
    <property type="match status" value="1"/>
</dbReference>
<dbReference type="PROSITE" id="PS50928">
    <property type="entry name" value="ABC_TM1"/>
    <property type="match status" value="1"/>
</dbReference>
<reference evidence="9 10" key="2">
    <citation type="journal article" date="2012" name="PLoS ONE">
        <title>An ancient pathway combining carbon dioxide fixation with the generation and utilization of a sodium ion gradient for ATP synthesis.</title>
        <authorList>
            <person name="Poehlein A."/>
            <person name="Schmidt S."/>
            <person name="Kaster A.K."/>
            <person name="Goenrich M."/>
            <person name="Vollmers J."/>
            <person name="Thurmer A."/>
            <person name="Bertsch J."/>
            <person name="Schuchmann K."/>
            <person name="Voigt B."/>
            <person name="Hecker M."/>
            <person name="Daniel R."/>
            <person name="Thauer R.K."/>
            <person name="Gottschalk G."/>
            <person name="Muller V."/>
        </authorList>
    </citation>
    <scope>NUCLEOTIDE SEQUENCE [LARGE SCALE GENOMIC DNA]</scope>
    <source>
        <strain evidence="10">ATCC 29683 / DSM 1030 / JCM 2381 / KCTC 1655 / WB1</strain>
    </source>
</reference>
<dbReference type="KEGG" id="awo:Awo_c00270"/>
<keyword evidence="2 7" id="KW-0813">Transport</keyword>
<dbReference type="EMBL" id="CP002987">
    <property type="protein sequence ID" value="AFA46841.1"/>
    <property type="molecule type" value="Genomic_DNA"/>
</dbReference>
<keyword evidence="6 7" id="KW-0472">Membrane</keyword>
<evidence type="ECO:0000256" key="6">
    <source>
        <dbReference type="ARBA" id="ARBA00023136"/>
    </source>
</evidence>
<dbReference type="InterPro" id="IPR050366">
    <property type="entry name" value="BP-dependent_transpt_permease"/>
</dbReference>
<keyword evidence="10" id="KW-1185">Reference proteome</keyword>
<keyword evidence="5 7" id="KW-1133">Transmembrane helix</keyword>
<dbReference type="Gene3D" id="1.10.3720.10">
    <property type="entry name" value="MetI-like"/>
    <property type="match status" value="1"/>
</dbReference>
<dbReference type="GO" id="GO:0055085">
    <property type="term" value="P:transmembrane transport"/>
    <property type="evidence" value="ECO:0007669"/>
    <property type="project" value="InterPro"/>
</dbReference>
<feature type="transmembrane region" description="Helical" evidence="7">
    <location>
        <begin position="220"/>
        <end position="238"/>
    </location>
</feature>
<dbReference type="AlphaFoldDB" id="H6LEC7"/>
<dbReference type="InterPro" id="IPR035906">
    <property type="entry name" value="MetI-like_sf"/>
</dbReference>
<evidence type="ECO:0000259" key="8">
    <source>
        <dbReference type="PROSITE" id="PS50928"/>
    </source>
</evidence>
<comment type="similarity">
    <text evidence="7">Belongs to the binding-protein-dependent transport system permease family.</text>
</comment>